<organism evidence="3 4">
    <name type="scientific">Hevea brasiliensis</name>
    <name type="common">Para rubber tree</name>
    <name type="synonym">Siphonia brasiliensis</name>
    <dbReference type="NCBI Taxonomy" id="3981"/>
    <lineage>
        <taxon>Eukaryota</taxon>
        <taxon>Viridiplantae</taxon>
        <taxon>Streptophyta</taxon>
        <taxon>Embryophyta</taxon>
        <taxon>Tracheophyta</taxon>
        <taxon>Spermatophyta</taxon>
        <taxon>Magnoliopsida</taxon>
        <taxon>eudicotyledons</taxon>
        <taxon>Gunneridae</taxon>
        <taxon>Pentapetalae</taxon>
        <taxon>rosids</taxon>
        <taxon>fabids</taxon>
        <taxon>Malpighiales</taxon>
        <taxon>Euphorbiaceae</taxon>
        <taxon>Crotonoideae</taxon>
        <taxon>Micrandreae</taxon>
        <taxon>Hevea</taxon>
    </lineage>
</organism>
<dbReference type="Proteomes" id="UP000467840">
    <property type="component" value="Chromosome 13"/>
</dbReference>
<feature type="compositionally biased region" description="Basic and acidic residues" evidence="1">
    <location>
        <begin position="29"/>
        <end position="41"/>
    </location>
</feature>
<proteinExistence type="predicted"/>
<feature type="region of interest" description="Disordered" evidence="1">
    <location>
        <begin position="1"/>
        <end position="106"/>
    </location>
</feature>
<accession>A0A6A6KWA2</accession>
<evidence type="ECO:0000256" key="1">
    <source>
        <dbReference type="SAM" id="MobiDB-lite"/>
    </source>
</evidence>
<comment type="caution">
    <text evidence="3">The sequence shown here is derived from an EMBL/GenBank/DDBJ whole genome shotgun (WGS) entry which is preliminary data.</text>
</comment>
<gene>
    <name evidence="3" type="ORF">GH714_018815</name>
</gene>
<keyword evidence="2" id="KW-1133">Transmembrane helix</keyword>
<evidence type="ECO:0000256" key="2">
    <source>
        <dbReference type="SAM" id="Phobius"/>
    </source>
</evidence>
<name>A0A6A6KWA2_HEVBR</name>
<feature type="transmembrane region" description="Helical" evidence="2">
    <location>
        <begin position="170"/>
        <end position="193"/>
    </location>
</feature>
<reference evidence="3 4" key="1">
    <citation type="journal article" date="2020" name="Mol. Plant">
        <title>The Chromosome-Based Rubber Tree Genome Provides New Insights into Spurge Genome Evolution and Rubber Biosynthesis.</title>
        <authorList>
            <person name="Liu J."/>
            <person name="Shi C."/>
            <person name="Shi C.C."/>
            <person name="Li W."/>
            <person name="Zhang Q.J."/>
            <person name="Zhang Y."/>
            <person name="Li K."/>
            <person name="Lu H.F."/>
            <person name="Shi C."/>
            <person name="Zhu S.T."/>
            <person name="Xiao Z.Y."/>
            <person name="Nan H."/>
            <person name="Yue Y."/>
            <person name="Zhu X.G."/>
            <person name="Wu Y."/>
            <person name="Hong X.N."/>
            <person name="Fan G.Y."/>
            <person name="Tong Y."/>
            <person name="Zhang D."/>
            <person name="Mao C.L."/>
            <person name="Liu Y.L."/>
            <person name="Hao S.J."/>
            <person name="Liu W.Q."/>
            <person name="Lv M.Q."/>
            <person name="Zhang H.B."/>
            <person name="Liu Y."/>
            <person name="Hu-Tang G.R."/>
            <person name="Wang J.P."/>
            <person name="Wang J.H."/>
            <person name="Sun Y.H."/>
            <person name="Ni S.B."/>
            <person name="Chen W.B."/>
            <person name="Zhang X.C."/>
            <person name="Jiao Y.N."/>
            <person name="Eichler E.E."/>
            <person name="Li G.H."/>
            <person name="Liu X."/>
            <person name="Gao L.Z."/>
        </authorList>
    </citation>
    <scope>NUCLEOTIDE SEQUENCE [LARGE SCALE GENOMIC DNA]</scope>
    <source>
        <strain evidence="4">cv. GT1</strain>
        <tissue evidence="3">Leaf</tissue>
    </source>
</reference>
<keyword evidence="2" id="KW-0812">Transmembrane</keyword>
<feature type="transmembrane region" description="Helical" evidence="2">
    <location>
        <begin position="213"/>
        <end position="235"/>
    </location>
</feature>
<keyword evidence="2" id="KW-0472">Membrane</keyword>
<evidence type="ECO:0000313" key="3">
    <source>
        <dbReference type="EMBL" id="KAF2292306.1"/>
    </source>
</evidence>
<protein>
    <submittedName>
        <fullName evidence="3">Uncharacterized protein</fullName>
    </submittedName>
</protein>
<sequence length="237" mass="25464">MTPVEQMTQLLRQVTRAMPPPPQPVYRTPVERVRNDEQFKRDRQRKRGSGPGQSSAVATKSKRPKWSEGQSQSREQRQRFQFTPRRGGQTGVSIRNSAGPITRRSTPMPVCTHFFDMTCEESIQGTVDADIGGAGGDTDIGDAGGSKGGAGGILILVVQEEVKALSLKMLVVLGFLGAAEGVLWGILMLILVVQEEVKALSLKILAVLEFLGAAERVLSGILMLVEALAGALAGVQD</sequence>
<feature type="compositionally biased region" description="Polar residues" evidence="1">
    <location>
        <begin position="1"/>
        <end position="12"/>
    </location>
</feature>
<dbReference type="EMBL" id="JAAGAX010000014">
    <property type="protein sequence ID" value="KAF2292306.1"/>
    <property type="molecule type" value="Genomic_DNA"/>
</dbReference>
<keyword evidence="4" id="KW-1185">Reference proteome</keyword>
<dbReference type="AlphaFoldDB" id="A0A6A6KWA2"/>
<evidence type="ECO:0000313" key="4">
    <source>
        <dbReference type="Proteomes" id="UP000467840"/>
    </source>
</evidence>